<reference evidence="1 2" key="2">
    <citation type="journal article" date="2017" name="Genome Biol. Evol.">
        <title>Trajectories and Drivers of Genome Evolution in Surface-Associated Marine Phaeobacter.</title>
        <authorList>
            <person name="Freese H.M."/>
            <person name="Sikorski J."/>
            <person name="Bunk B."/>
            <person name="Scheuner C."/>
            <person name="Meier-Kolthoff J.P."/>
            <person name="Sproer C."/>
            <person name="Gram L."/>
            <person name="Overmann J."/>
        </authorList>
    </citation>
    <scope>NUCLEOTIDE SEQUENCE [LARGE SCALE GENOMIC DNA]</scope>
    <source>
        <strain evidence="1 2">P36</strain>
    </source>
</reference>
<protein>
    <submittedName>
        <fullName evidence="1">Uncharacterized protein</fullName>
    </submittedName>
</protein>
<sequence>MIIDWEDLRVIPSVIEDSCANFQMLRRIRDPLAGALSYTRAELDFF</sequence>
<reference evidence="1 2" key="3">
    <citation type="journal article" date="2017" name="Int. J. Syst. Evol. Microbiol.">
        <title>Adaptation of Surface-Associated Bacteria to the Open Ocean: A Genomically Distinct Subpopulation of Phaeobacter gallaeciensis Colonizes Pacific Mesozooplankton.</title>
        <authorList>
            <person name="Freese H.M."/>
            <person name="Methner A."/>
            <person name="Overmann J."/>
        </authorList>
    </citation>
    <scope>NUCLEOTIDE SEQUENCE [LARGE SCALE GENOMIC DNA]</scope>
    <source>
        <strain evidence="1 2">P36</strain>
    </source>
</reference>
<proteinExistence type="predicted"/>
<gene>
    <name evidence="1" type="ORF">PhaeoP36_02843</name>
</gene>
<keyword evidence="2" id="KW-1185">Reference proteome</keyword>
<reference evidence="1 2" key="1">
    <citation type="journal article" date="2017" name="Front. Microbiol.">
        <title>Phaeobacter piscinae sp. nov., a species of the Roseobacter group and potential aquaculture probiont.</title>
        <authorList>
            <person name="Sonnenschein E.C."/>
            <person name="Phippen C.B.W."/>
            <person name="Nielsen K.F."/>
            <person name="Mateiu R.V."/>
            <person name="Melchiorsen J."/>
            <person name="Gram L."/>
            <person name="Overmann J."/>
            <person name="Freese H.M."/>
        </authorList>
    </citation>
    <scope>NUCLEOTIDE SEQUENCE [LARGE SCALE GENOMIC DNA]</scope>
    <source>
        <strain evidence="1 2">P36</strain>
    </source>
</reference>
<evidence type="ECO:0000313" key="2">
    <source>
        <dbReference type="Proteomes" id="UP000218891"/>
    </source>
</evidence>
<reference evidence="1 2" key="4">
    <citation type="journal article" date="2018" name="Environ. Microbiol. Rep.">
        <title>Phylogenetic distribution of roseobacticides in the Roseobacter group and their effect on microalgae.</title>
        <authorList>
            <person name="Sonnenschein E.C."/>
            <person name="Phippen C.B."/>
            <person name="Bentzon-Tilia M."/>
            <person name="Rasmussen S.A."/>
            <person name="Nielsen K.F."/>
            <person name="Gram L."/>
        </authorList>
    </citation>
    <scope>NUCLEOTIDE SEQUENCE [LARGE SCALE GENOMIC DNA]</scope>
    <source>
        <strain evidence="1 2">P36</strain>
    </source>
</reference>
<accession>A0ABM6PGY4</accession>
<evidence type="ECO:0000313" key="1">
    <source>
        <dbReference type="EMBL" id="ATG36941.1"/>
    </source>
</evidence>
<name>A0ABM6PGY4_9RHOB</name>
<organism evidence="1 2">
    <name type="scientific">Phaeobacter piscinae</name>
    <dbReference type="NCBI Taxonomy" id="1580596"/>
    <lineage>
        <taxon>Bacteria</taxon>
        <taxon>Pseudomonadati</taxon>
        <taxon>Pseudomonadota</taxon>
        <taxon>Alphaproteobacteria</taxon>
        <taxon>Rhodobacterales</taxon>
        <taxon>Roseobacteraceae</taxon>
        <taxon>Phaeobacter</taxon>
    </lineage>
</organism>
<dbReference type="Proteomes" id="UP000218891">
    <property type="component" value="Chromosome"/>
</dbReference>
<dbReference type="EMBL" id="CP010643">
    <property type="protein sequence ID" value="ATG36941.1"/>
    <property type="molecule type" value="Genomic_DNA"/>
</dbReference>